<gene>
    <name evidence="4" type="ORF">scyTo_0019578</name>
</gene>
<protein>
    <submittedName>
        <fullName evidence="4">Uncharacterized protein</fullName>
    </submittedName>
</protein>
<reference evidence="4 5" key="1">
    <citation type="journal article" date="2018" name="Nat. Ecol. Evol.">
        <title>Shark genomes provide insights into elasmobranch evolution and the origin of vertebrates.</title>
        <authorList>
            <person name="Hara Y"/>
            <person name="Yamaguchi K"/>
            <person name="Onimaru K"/>
            <person name="Kadota M"/>
            <person name="Koyanagi M"/>
            <person name="Keeley SD"/>
            <person name="Tatsumi K"/>
            <person name="Tanaka K"/>
            <person name="Motone F"/>
            <person name="Kageyama Y"/>
            <person name="Nozu R"/>
            <person name="Adachi N"/>
            <person name="Nishimura O"/>
            <person name="Nakagawa R"/>
            <person name="Tanegashima C"/>
            <person name="Kiyatake I"/>
            <person name="Matsumoto R"/>
            <person name="Murakumo K"/>
            <person name="Nishida K"/>
            <person name="Terakita A"/>
            <person name="Kuratani S"/>
            <person name="Sato K"/>
            <person name="Hyodo S Kuraku.S."/>
        </authorList>
    </citation>
    <scope>NUCLEOTIDE SEQUENCE [LARGE SCALE GENOMIC DNA]</scope>
</reference>
<dbReference type="InterPro" id="IPR012934">
    <property type="entry name" value="Znf_AD"/>
</dbReference>
<dbReference type="GO" id="GO:0007098">
    <property type="term" value="P:centrosome cycle"/>
    <property type="evidence" value="ECO:0007669"/>
    <property type="project" value="TreeGrafter"/>
</dbReference>
<dbReference type="GO" id="GO:0060090">
    <property type="term" value="F:molecular adaptor activity"/>
    <property type="evidence" value="ECO:0007669"/>
    <property type="project" value="TreeGrafter"/>
</dbReference>
<feature type="region of interest" description="Disordered" evidence="1">
    <location>
        <begin position="238"/>
        <end position="263"/>
    </location>
</feature>
<dbReference type="Pfam" id="PF18615">
    <property type="entry name" value="SMYLE_N"/>
    <property type="match status" value="1"/>
</dbReference>
<dbReference type="OrthoDB" id="10255000at2759"/>
<evidence type="ECO:0000256" key="1">
    <source>
        <dbReference type="SAM" id="MobiDB-lite"/>
    </source>
</evidence>
<dbReference type="PANTHER" id="PTHR46501">
    <property type="entry name" value="MYOMEGALIN"/>
    <property type="match status" value="1"/>
</dbReference>
<dbReference type="PANTHER" id="PTHR46501:SF2">
    <property type="entry name" value="MYOMEGALIN"/>
    <property type="match status" value="1"/>
</dbReference>
<evidence type="ECO:0000313" key="4">
    <source>
        <dbReference type="EMBL" id="GCB79633.1"/>
    </source>
</evidence>
<dbReference type="GO" id="GO:0008270">
    <property type="term" value="F:zinc ion binding"/>
    <property type="evidence" value="ECO:0007669"/>
    <property type="project" value="InterPro"/>
</dbReference>
<proteinExistence type="predicted"/>
<dbReference type="GO" id="GO:0005813">
    <property type="term" value="C:centrosome"/>
    <property type="evidence" value="ECO:0007669"/>
    <property type="project" value="TreeGrafter"/>
</dbReference>
<dbReference type="Proteomes" id="UP000288216">
    <property type="component" value="Unassembled WGS sequence"/>
</dbReference>
<sequence>MKEQCRVCAAELKGTQRRWIFSSRAEVPLQVILSHVLGQQVARDGRAEFLCGKCAFSLERVYRFDTVIARVKALSIEKVQRLLTEKDKLAQCLCYLHGQHHQPAQGPSYTGQDITADIANVPHVQYNTLLQDDLAMSEYECWSERGGSQPHACACQHRNCSGCSAIRVSDSTYESVCRIPRRLARALAKGHLFQLSKTKSQSMPLDWLQVPEGRSPSASSSSVQSLWAGSQSRSLSVASLGAAPDSERESEDQVFDEGSPPPGLPLGRSLLLWARGIEYRPVRSPPNSKIPVRIRSAVSSHSATPQRELSFASDEESFGDPRSPFTAEYLPFDLEAGIFLYSSFDGLSGGFVQAALEILLQNVILAKHPITPGDPV</sequence>
<comment type="caution">
    <text evidence="4">The sequence shown here is derived from an EMBL/GenBank/DDBJ whole genome shotgun (WGS) entry which is preliminary data.</text>
</comment>
<feature type="domain" description="ZAD" evidence="2">
    <location>
        <begin position="5"/>
        <end position="73"/>
    </location>
</feature>
<organism evidence="4 5">
    <name type="scientific">Scyliorhinus torazame</name>
    <name type="common">Cloudy catshark</name>
    <name type="synonym">Catulus torazame</name>
    <dbReference type="NCBI Taxonomy" id="75743"/>
    <lineage>
        <taxon>Eukaryota</taxon>
        <taxon>Metazoa</taxon>
        <taxon>Chordata</taxon>
        <taxon>Craniata</taxon>
        <taxon>Vertebrata</taxon>
        <taxon>Chondrichthyes</taxon>
        <taxon>Elasmobranchii</taxon>
        <taxon>Galeomorphii</taxon>
        <taxon>Galeoidea</taxon>
        <taxon>Carcharhiniformes</taxon>
        <taxon>Scyliorhinidae</taxon>
        <taxon>Scyliorhinus</taxon>
    </lineage>
</organism>
<dbReference type="InterPro" id="IPR052593">
    <property type="entry name" value="MT-associated_AKAP9-binding"/>
</dbReference>
<evidence type="ECO:0000313" key="5">
    <source>
        <dbReference type="Proteomes" id="UP000288216"/>
    </source>
</evidence>
<dbReference type="AlphaFoldDB" id="A0A401Q2T3"/>
<feature type="region of interest" description="Disordered" evidence="1">
    <location>
        <begin position="299"/>
        <end position="320"/>
    </location>
</feature>
<evidence type="ECO:0000259" key="3">
    <source>
        <dbReference type="Pfam" id="PF18615"/>
    </source>
</evidence>
<dbReference type="GO" id="GO:0005634">
    <property type="term" value="C:nucleus"/>
    <property type="evidence" value="ECO:0007669"/>
    <property type="project" value="InterPro"/>
</dbReference>
<dbReference type="OMA" id="AMSEYEC"/>
<keyword evidence="5" id="KW-1185">Reference proteome</keyword>
<accession>A0A401Q2T3</accession>
<dbReference type="InterPro" id="IPR040947">
    <property type="entry name" value="SMYLE_N"/>
</dbReference>
<evidence type="ECO:0000259" key="2">
    <source>
        <dbReference type="Pfam" id="PF07776"/>
    </source>
</evidence>
<name>A0A401Q2T3_SCYTO</name>
<dbReference type="Pfam" id="PF07776">
    <property type="entry name" value="zf-AD"/>
    <property type="match status" value="1"/>
</dbReference>
<dbReference type="GO" id="GO:0005794">
    <property type="term" value="C:Golgi apparatus"/>
    <property type="evidence" value="ECO:0007669"/>
    <property type="project" value="TreeGrafter"/>
</dbReference>
<dbReference type="EMBL" id="BFAA01014705">
    <property type="protein sequence ID" value="GCB79633.1"/>
    <property type="molecule type" value="Genomic_DNA"/>
</dbReference>
<dbReference type="GO" id="GO:0090063">
    <property type="term" value="P:positive regulation of microtubule nucleation"/>
    <property type="evidence" value="ECO:0007669"/>
    <property type="project" value="TreeGrafter"/>
</dbReference>
<dbReference type="GO" id="GO:1903358">
    <property type="term" value="P:regulation of Golgi organization"/>
    <property type="evidence" value="ECO:0007669"/>
    <property type="project" value="TreeGrafter"/>
</dbReference>
<feature type="domain" description="Short myomegalin-like EB1 binding protein N-terminal" evidence="3">
    <location>
        <begin position="116"/>
        <end position="313"/>
    </location>
</feature>